<reference evidence="7" key="2">
    <citation type="submission" date="2023-06" db="EMBL/GenBank/DDBJ databases">
        <authorList>
            <consortium name="Lawrence Berkeley National Laboratory"/>
            <person name="Haridas S."/>
            <person name="Hensen N."/>
            <person name="Bonometti L."/>
            <person name="Westerberg I."/>
            <person name="Brannstrom I.O."/>
            <person name="Guillou S."/>
            <person name="Cros-Aarteil S."/>
            <person name="Calhoun S."/>
            <person name="Kuo A."/>
            <person name="Mondo S."/>
            <person name="Pangilinan J."/>
            <person name="Riley R."/>
            <person name="Labutti K."/>
            <person name="Andreopoulos B."/>
            <person name="Lipzen A."/>
            <person name="Chen C."/>
            <person name="Yanf M."/>
            <person name="Daum C."/>
            <person name="Ng V."/>
            <person name="Clum A."/>
            <person name="Steindorff A."/>
            <person name="Ohm R."/>
            <person name="Martin F."/>
            <person name="Silar P."/>
            <person name="Natvig D."/>
            <person name="Lalanne C."/>
            <person name="Gautier V."/>
            <person name="Ament-Velasquez S.L."/>
            <person name="Kruys A."/>
            <person name="Hutchinson M.I."/>
            <person name="Powell A.J."/>
            <person name="Barry K."/>
            <person name="Miller A.N."/>
            <person name="Grigoriev I.V."/>
            <person name="Debuchy R."/>
            <person name="Gladieux P."/>
            <person name="Thoren M.H."/>
            <person name="Johannesson H."/>
        </authorList>
    </citation>
    <scope>NUCLEOTIDE SEQUENCE</scope>
    <source>
        <strain evidence="7">CBS 958.72</strain>
    </source>
</reference>
<evidence type="ECO:0000256" key="3">
    <source>
        <dbReference type="ARBA" id="ARBA00022741"/>
    </source>
</evidence>
<dbReference type="PANTHER" id="PTHR43671:SF13">
    <property type="entry name" value="SERINE_THREONINE-PROTEIN KINASE NEK2"/>
    <property type="match status" value="1"/>
</dbReference>
<keyword evidence="8" id="KW-1185">Reference proteome</keyword>
<dbReference type="SUPFAM" id="SSF56112">
    <property type="entry name" value="Protein kinase-like (PK-like)"/>
    <property type="match status" value="1"/>
</dbReference>
<evidence type="ECO:0000313" key="7">
    <source>
        <dbReference type="EMBL" id="KAK3384254.1"/>
    </source>
</evidence>
<dbReference type="InterPro" id="IPR050660">
    <property type="entry name" value="NEK_Ser/Thr_kinase"/>
</dbReference>
<keyword evidence="3" id="KW-0547">Nucleotide-binding</keyword>
<dbReference type="Proteomes" id="UP001287356">
    <property type="component" value="Unassembled WGS sequence"/>
</dbReference>
<protein>
    <recommendedName>
        <fullName evidence="1">non-specific serine/threonine protein kinase</fullName>
        <ecNumber evidence="1">2.7.11.1</ecNumber>
    </recommendedName>
</protein>
<evidence type="ECO:0000256" key="2">
    <source>
        <dbReference type="ARBA" id="ARBA00022679"/>
    </source>
</evidence>
<keyword evidence="4" id="KW-0418">Kinase</keyword>
<reference evidence="7" key="1">
    <citation type="journal article" date="2023" name="Mol. Phylogenet. Evol.">
        <title>Genome-scale phylogeny and comparative genomics of the fungal order Sordariales.</title>
        <authorList>
            <person name="Hensen N."/>
            <person name="Bonometti L."/>
            <person name="Westerberg I."/>
            <person name="Brannstrom I.O."/>
            <person name="Guillou S."/>
            <person name="Cros-Aarteil S."/>
            <person name="Calhoun S."/>
            <person name="Haridas S."/>
            <person name="Kuo A."/>
            <person name="Mondo S."/>
            <person name="Pangilinan J."/>
            <person name="Riley R."/>
            <person name="LaButti K."/>
            <person name="Andreopoulos B."/>
            <person name="Lipzen A."/>
            <person name="Chen C."/>
            <person name="Yan M."/>
            <person name="Daum C."/>
            <person name="Ng V."/>
            <person name="Clum A."/>
            <person name="Steindorff A."/>
            <person name="Ohm R.A."/>
            <person name="Martin F."/>
            <person name="Silar P."/>
            <person name="Natvig D.O."/>
            <person name="Lalanne C."/>
            <person name="Gautier V."/>
            <person name="Ament-Velasquez S.L."/>
            <person name="Kruys A."/>
            <person name="Hutchinson M.I."/>
            <person name="Powell A.J."/>
            <person name="Barry K."/>
            <person name="Miller A.N."/>
            <person name="Grigoriev I.V."/>
            <person name="Debuchy R."/>
            <person name="Gladieux P."/>
            <person name="Hiltunen Thoren M."/>
            <person name="Johannesson H."/>
        </authorList>
    </citation>
    <scope>NUCLEOTIDE SEQUENCE</scope>
    <source>
        <strain evidence="7">CBS 958.72</strain>
    </source>
</reference>
<dbReference type="GO" id="GO:0004674">
    <property type="term" value="F:protein serine/threonine kinase activity"/>
    <property type="evidence" value="ECO:0007669"/>
    <property type="project" value="UniProtKB-EC"/>
</dbReference>
<dbReference type="GO" id="GO:0005524">
    <property type="term" value="F:ATP binding"/>
    <property type="evidence" value="ECO:0007669"/>
    <property type="project" value="UniProtKB-KW"/>
</dbReference>
<dbReference type="InterPro" id="IPR000719">
    <property type="entry name" value="Prot_kinase_dom"/>
</dbReference>
<organism evidence="7 8">
    <name type="scientific">Lasiosphaeria ovina</name>
    <dbReference type="NCBI Taxonomy" id="92902"/>
    <lineage>
        <taxon>Eukaryota</taxon>
        <taxon>Fungi</taxon>
        <taxon>Dikarya</taxon>
        <taxon>Ascomycota</taxon>
        <taxon>Pezizomycotina</taxon>
        <taxon>Sordariomycetes</taxon>
        <taxon>Sordariomycetidae</taxon>
        <taxon>Sordariales</taxon>
        <taxon>Lasiosphaeriaceae</taxon>
        <taxon>Lasiosphaeria</taxon>
    </lineage>
</organism>
<evidence type="ECO:0000313" key="8">
    <source>
        <dbReference type="Proteomes" id="UP001287356"/>
    </source>
</evidence>
<gene>
    <name evidence="7" type="ORF">B0T24DRAFT_77232</name>
</gene>
<keyword evidence="5" id="KW-0067">ATP-binding</keyword>
<proteinExistence type="predicted"/>
<evidence type="ECO:0000256" key="4">
    <source>
        <dbReference type="ARBA" id="ARBA00022777"/>
    </source>
</evidence>
<feature type="domain" description="Protein kinase" evidence="6">
    <location>
        <begin position="1"/>
        <end position="401"/>
    </location>
</feature>
<sequence length="451" mass="50004">MPLTKTVQRPEIPSPRYYIYKQLADGLVLVRRISDGESFIAHTFETPRNRDVPLTTAQELVQRGAGVAAANVLNHENLVSINTEVINYPLQGLGGSYDQPKRILMWDWCDSGTLETLFKNPPLRPTDGGFLPEGLIWEVALGMLRALQWLHEGIRDVYSVGPGLAFRGGRCIRLRSTTTPEADWLPILHRDIRPENIFLQQPKGIESYGAVKLGNFSNAYVSGSTGGAAPVVAMERDSTSTVRLAQVRARRARWATEGQALPQNERPYTIGSELYALGAILYHMMRGKALPAAEECVLCGCNHVIDPAAATNWPRCPHTCLEDVNIDQVFEPLRLHQQRPVESDDVGSDYGGTGGGGGGGGGGRYSAGLCNLVHLLLCLNRSDDVQASHVLDSFWSDYAWWADNTDDGRLHRDLFDDIWFRKQNARRHRAEQLEVARETLVVEGKPSVLQI</sequence>
<accession>A0AAE0NMU6</accession>
<dbReference type="Gene3D" id="1.10.510.10">
    <property type="entry name" value="Transferase(Phosphotransferase) domain 1"/>
    <property type="match status" value="1"/>
</dbReference>
<dbReference type="EC" id="2.7.11.1" evidence="1"/>
<dbReference type="PROSITE" id="PS50011">
    <property type="entry name" value="PROTEIN_KINASE_DOM"/>
    <property type="match status" value="1"/>
</dbReference>
<name>A0AAE0NMU6_9PEZI</name>
<evidence type="ECO:0000256" key="1">
    <source>
        <dbReference type="ARBA" id="ARBA00012513"/>
    </source>
</evidence>
<dbReference type="InterPro" id="IPR011009">
    <property type="entry name" value="Kinase-like_dom_sf"/>
</dbReference>
<keyword evidence="2" id="KW-0808">Transferase</keyword>
<dbReference type="PANTHER" id="PTHR43671">
    <property type="entry name" value="SERINE/THREONINE-PROTEIN KINASE NEK"/>
    <property type="match status" value="1"/>
</dbReference>
<dbReference type="AlphaFoldDB" id="A0AAE0NMU6"/>
<dbReference type="SMART" id="SM00220">
    <property type="entry name" value="S_TKc"/>
    <property type="match status" value="1"/>
</dbReference>
<evidence type="ECO:0000259" key="6">
    <source>
        <dbReference type="PROSITE" id="PS50011"/>
    </source>
</evidence>
<dbReference type="EMBL" id="JAULSN010000001">
    <property type="protein sequence ID" value="KAK3384254.1"/>
    <property type="molecule type" value="Genomic_DNA"/>
</dbReference>
<comment type="caution">
    <text evidence="7">The sequence shown here is derived from an EMBL/GenBank/DDBJ whole genome shotgun (WGS) entry which is preliminary data.</text>
</comment>
<evidence type="ECO:0000256" key="5">
    <source>
        <dbReference type="ARBA" id="ARBA00022840"/>
    </source>
</evidence>